<dbReference type="CDD" id="cd00180">
    <property type="entry name" value="PKc"/>
    <property type="match status" value="1"/>
</dbReference>
<dbReference type="GO" id="GO:0004521">
    <property type="term" value="F:RNA endonuclease activity"/>
    <property type="evidence" value="ECO:0007669"/>
    <property type="project" value="InterPro"/>
</dbReference>
<dbReference type="AlphaFoldDB" id="A0A162NL44"/>
<dbReference type="PIRSF" id="PIRSF000654">
    <property type="entry name" value="Integrin-linked_kinase"/>
    <property type="match status" value="1"/>
</dbReference>
<evidence type="ECO:0000256" key="1">
    <source>
        <dbReference type="ARBA" id="ARBA00022741"/>
    </source>
</evidence>
<dbReference type="InterPro" id="IPR017441">
    <property type="entry name" value="Protein_kinase_ATP_BS"/>
</dbReference>
<evidence type="ECO:0000256" key="2">
    <source>
        <dbReference type="ARBA" id="ARBA00022840"/>
    </source>
</evidence>
<accession>A0A162NL44</accession>
<dbReference type="Gene3D" id="1.10.510.10">
    <property type="entry name" value="Transferase(Phosphotransferase) domain 1"/>
    <property type="match status" value="1"/>
</dbReference>
<dbReference type="FunFam" id="1.10.510.10:FF:001536">
    <property type="entry name" value="Uncharacterized protein"/>
    <property type="match status" value="1"/>
</dbReference>
<dbReference type="Gene3D" id="3.30.200.20">
    <property type="entry name" value="Phosphorylase Kinase, domain 1"/>
    <property type="match status" value="1"/>
</dbReference>
<dbReference type="Proteomes" id="UP000076858">
    <property type="component" value="Unassembled WGS sequence"/>
</dbReference>
<dbReference type="OrthoDB" id="6348592at2759"/>
<keyword evidence="2 3" id="KW-0067">ATP-binding</keyword>
<evidence type="ECO:0000313" key="6">
    <source>
        <dbReference type="EMBL" id="KZS18086.1"/>
    </source>
</evidence>
<dbReference type="PROSITE" id="PS00107">
    <property type="entry name" value="PROTEIN_KINASE_ATP"/>
    <property type="match status" value="1"/>
</dbReference>
<dbReference type="GO" id="GO:0070059">
    <property type="term" value="P:intrinsic apoptotic signaling pathway in response to endoplasmic reticulum stress"/>
    <property type="evidence" value="ECO:0007669"/>
    <property type="project" value="TreeGrafter"/>
</dbReference>
<keyword evidence="4" id="KW-0723">Serine/threonine-protein kinase</keyword>
<dbReference type="SMART" id="SM00220">
    <property type="entry name" value="S_TKc"/>
    <property type="match status" value="1"/>
</dbReference>
<feature type="binding site" evidence="3">
    <location>
        <position position="32"/>
    </location>
    <ligand>
        <name>ATP</name>
        <dbReference type="ChEBI" id="CHEBI:30616"/>
    </ligand>
</feature>
<protein>
    <recommendedName>
        <fullName evidence="5">Protein kinase domain-containing protein</fullName>
    </recommendedName>
</protein>
<evidence type="ECO:0000313" key="7">
    <source>
        <dbReference type="Proteomes" id="UP000076858"/>
    </source>
</evidence>
<dbReference type="InterPro" id="IPR011009">
    <property type="entry name" value="Kinase-like_dom_sf"/>
</dbReference>
<evidence type="ECO:0000259" key="5">
    <source>
        <dbReference type="PROSITE" id="PS50011"/>
    </source>
</evidence>
<dbReference type="PANTHER" id="PTHR13954">
    <property type="entry name" value="IRE1-RELATED"/>
    <property type="match status" value="1"/>
</dbReference>
<feature type="domain" description="Protein kinase" evidence="5">
    <location>
        <begin position="5"/>
        <end position="277"/>
    </location>
</feature>
<evidence type="ECO:0000256" key="4">
    <source>
        <dbReference type="RuleBase" id="RU000304"/>
    </source>
</evidence>
<dbReference type="GO" id="GO:0005524">
    <property type="term" value="F:ATP binding"/>
    <property type="evidence" value="ECO:0007669"/>
    <property type="project" value="UniProtKB-UniRule"/>
</dbReference>
<keyword evidence="1 3" id="KW-0547">Nucleotide-binding</keyword>
<dbReference type="InterPro" id="IPR000719">
    <property type="entry name" value="Prot_kinase_dom"/>
</dbReference>
<dbReference type="InterPro" id="IPR045133">
    <property type="entry name" value="IRE1/2-like"/>
</dbReference>
<sequence length="282" mass="32160">MVVEFDRGKVLGQGTYGTVFLGTFKDEKVAVKRIQIRAGIDVNDARQSREEEAMKKLEHPYVLKLIEVQKDLDFKYFILELCRGTVKHYIEGKYTDPMPSEIDGMIQMASGLQYIHSQQFVHRDIKPANVMISESYVLKISDFGFCRPVTASGSFSMSSGAKGTKIYNSPEFHDSEYKSQEEKEKIRANVSTDIFSLGCLFHSYITKGGHPFAKEKLTNEAETIDNIRNGERFLKNGESGLSDDHYAFSMIDGMTEMMATDRWKLDRVLETLENQKLKLSQE</sequence>
<evidence type="ECO:0000256" key="3">
    <source>
        <dbReference type="PROSITE-ProRule" id="PRU10141"/>
    </source>
</evidence>
<comment type="similarity">
    <text evidence="4">Belongs to the protein kinase superfamily.</text>
</comment>
<dbReference type="STRING" id="35525.A0A162NL44"/>
<dbReference type="InterPro" id="IPR008271">
    <property type="entry name" value="Ser/Thr_kinase_AS"/>
</dbReference>
<organism evidence="6 7">
    <name type="scientific">Daphnia magna</name>
    <dbReference type="NCBI Taxonomy" id="35525"/>
    <lineage>
        <taxon>Eukaryota</taxon>
        <taxon>Metazoa</taxon>
        <taxon>Ecdysozoa</taxon>
        <taxon>Arthropoda</taxon>
        <taxon>Crustacea</taxon>
        <taxon>Branchiopoda</taxon>
        <taxon>Diplostraca</taxon>
        <taxon>Cladocera</taxon>
        <taxon>Anomopoda</taxon>
        <taxon>Daphniidae</taxon>
        <taxon>Daphnia</taxon>
    </lineage>
</organism>
<gene>
    <name evidence="6" type="ORF">APZ42_016106</name>
</gene>
<comment type="caution">
    <text evidence="6">The sequence shown here is derived from an EMBL/GenBank/DDBJ whole genome shotgun (WGS) entry which is preliminary data.</text>
</comment>
<dbReference type="PROSITE" id="PS50011">
    <property type="entry name" value="PROTEIN_KINASE_DOM"/>
    <property type="match status" value="1"/>
</dbReference>
<dbReference type="SUPFAM" id="SSF56112">
    <property type="entry name" value="Protein kinase-like (PK-like)"/>
    <property type="match status" value="1"/>
</dbReference>
<dbReference type="GO" id="GO:0051082">
    <property type="term" value="F:unfolded protein binding"/>
    <property type="evidence" value="ECO:0007669"/>
    <property type="project" value="TreeGrafter"/>
</dbReference>
<reference evidence="6 7" key="1">
    <citation type="submission" date="2016-03" db="EMBL/GenBank/DDBJ databases">
        <title>EvidentialGene: Evidence-directed Construction of Genes on Genomes.</title>
        <authorList>
            <person name="Gilbert D.G."/>
            <person name="Choi J.-H."/>
            <person name="Mockaitis K."/>
            <person name="Colbourne J."/>
            <person name="Pfrender M."/>
        </authorList>
    </citation>
    <scope>NUCLEOTIDE SEQUENCE [LARGE SCALE GENOMIC DNA]</scope>
    <source>
        <strain evidence="6 7">Xinb3</strain>
        <tissue evidence="6">Complete organism</tissue>
    </source>
</reference>
<dbReference type="PROSITE" id="PS00108">
    <property type="entry name" value="PROTEIN_KINASE_ST"/>
    <property type="match status" value="1"/>
</dbReference>
<dbReference type="Pfam" id="PF00069">
    <property type="entry name" value="Pkinase"/>
    <property type="match status" value="1"/>
</dbReference>
<keyword evidence="4" id="KW-0418">Kinase</keyword>
<name>A0A162NL44_9CRUS</name>
<dbReference type="GO" id="GO:0036498">
    <property type="term" value="P:IRE1-mediated unfolded protein response"/>
    <property type="evidence" value="ECO:0007669"/>
    <property type="project" value="TreeGrafter"/>
</dbReference>
<dbReference type="GO" id="GO:0004674">
    <property type="term" value="F:protein serine/threonine kinase activity"/>
    <property type="evidence" value="ECO:0007669"/>
    <property type="project" value="UniProtKB-KW"/>
</dbReference>
<keyword evidence="7" id="KW-1185">Reference proteome</keyword>
<dbReference type="GO" id="GO:1990604">
    <property type="term" value="C:IRE1-TRAF2-ASK1 complex"/>
    <property type="evidence" value="ECO:0007669"/>
    <property type="project" value="TreeGrafter"/>
</dbReference>
<keyword evidence="4" id="KW-0808">Transferase</keyword>
<proteinExistence type="inferred from homology"/>
<dbReference type="PANTHER" id="PTHR13954:SF6">
    <property type="entry name" value="NON-SPECIFIC SERINE_THREONINE PROTEIN KINASE"/>
    <property type="match status" value="1"/>
</dbReference>
<dbReference type="EMBL" id="LRGB01000568">
    <property type="protein sequence ID" value="KZS18086.1"/>
    <property type="molecule type" value="Genomic_DNA"/>
</dbReference>